<accession>A0A1B1YLX7</accession>
<reference evidence="1 2" key="1">
    <citation type="submission" date="2016-02" db="EMBL/GenBank/DDBJ databases">
        <title>Comparison of Clostridium stercorarium subspecies using comparative genomics and transcriptomics.</title>
        <authorList>
            <person name="Schellenberg J."/>
            <person name="Thallinger G."/>
            <person name="Levin D.B."/>
            <person name="Zhang X."/>
            <person name="Alvare G."/>
            <person name="Fristensky B."/>
            <person name="Sparling R."/>
        </authorList>
    </citation>
    <scope>NUCLEOTIDE SEQUENCE [LARGE SCALE GENOMIC DNA]</scope>
    <source>
        <strain evidence="1 2">DSM 9219</strain>
    </source>
</reference>
<protein>
    <submittedName>
        <fullName evidence="1">Uncharacterized protein</fullName>
    </submittedName>
</protein>
<dbReference type="Proteomes" id="UP000092931">
    <property type="component" value="Chromosome"/>
</dbReference>
<evidence type="ECO:0000313" key="1">
    <source>
        <dbReference type="EMBL" id="ANX01771.1"/>
    </source>
</evidence>
<evidence type="ECO:0000313" key="2">
    <source>
        <dbReference type="Proteomes" id="UP000092931"/>
    </source>
</evidence>
<dbReference type="EMBL" id="CP014673">
    <property type="protein sequence ID" value="ANX01771.1"/>
    <property type="molecule type" value="Genomic_DNA"/>
</dbReference>
<proteinExistence type="predicted"/>
<organism evidence="1 2">
    <name type="scientific">Thermoclostridium stercorarium subsp. leptospartum DSM 9219</name>
    <dbReference type="NCBI Taxonomy" id="1346611"/>
    <lineage>
        <taxon>Bacteria</taxon>
        <taxon>Bacillati</taxon>
        <taxon>Bacillota</taxon>
        <taxon>Clostridia</taxon>
        <taxon>Eubacteriales</taxon>
        <taxon>Oscillospiraceae</taxon>
        <taxon>Thermoclostridium</taxon>
    </lineage>
</organism>
<gene>
    <name evidence="1" type="ORF">CSTERLE_09410</name>
</gene>
<dbReference type="AlphaFoldDB" id="A0A1B1YLX7"/>
<name>A0A1B1YLX7_THEST</name>
<sequence length="65" mass="7709">METGVEAKASVKNLYLLKNRWYVMLIKSNYKYIYKKVCGNEWTFLCFVNVHSFVLVVHSQVKSLF</sequence>